<dbReference type="EMBL" id="CAWUHC010000063">
    <property type="protein sequence ID" value="CAK7227157.1"/>
    <property type="molecule type" value="Genomic_DNA"/>
</dbReference>
<keyword evidence="3" id="KW-1185">Reference proteome</keyword>
<evidence type="ECO:0000259" key="1">
    <source>
        <dbReference type="Pfam" id="PF01425"/>
    </source>
</evidence>
<accession>A0ABP0C584</accession>
<organism evidence="2 3">
    <name type="scientific">Sporothrix bragantina</name>
    <dbReference type="NCBI Taxonomy" id="671064"/>
    <lineage>
        <taxon>Eukaryota</taxon>
        <taxon>Fungi</taxon>
        <taxon>Dikarya</taxon>
        <taxon>Ascomycota</taxon>
        <taxon>Pezizomycotina</taxon>
        <taxon>Sordariomycetes</taxon>
        <taxon>Sordariomycetidae</taxon>
        <taxon>Ophiostomatales</taxon>
        <taxon>Ophiostomataceae</taxon>
        <taxon>Sporothrix</taxon>
    </lineage>
</organism>
<dbReference type="Pfam" id="PF01425">
    <property type="entry name" value="Amidase"/>
    <property type="match status" value="1"/>
</dbReference>
<dbReference type="PANTHER" id="PTHR11895">
    <property type="entry name" value="TRANSAMIDASE"/>
    <property type="match status" value="1"/>
</dbReference>
<gene>
    <name evidence="2" type="ORF">SBRCBS47491_006474</name>
</gene>
<reference evidence="2 3" key="1">
    <citation type="submission" date="2024-01" db="EMBL/GenBank/DDBJ databases">
        <authorList>
            <person name="Allen C."/>
            <person name="Tagirdzhanova G."/>
        </authorList>
    </citation>
    <scope>NUCLEOTIDE SEQUENCE [LARGE SCALE GENOMIC DNA]</scope>
</reference>
<dbReference type="PANTHER" id="PTHR11895:SF170">
    <property type="entry name" value="AMIDASE"/>
    <property type="match status" value="1"/>
</dbReference>
<feature type="domain" description="Amidase" evidence="1">
    <location>
        <begin position="84"/>
        <end position="514"/>
    </location>
</feature>
<dbReference type="Proteomes" id="UP001642406">
    <property type="component" value="Unassembled WGS sequence"/>
</dbReference>
<name>A0ABP0C584_9PEZI</name>
<proteinExistence type="predicted"/>
<protein>
    <recommendedName>
        <fullName evidence="1">Amidase domain-containing protein</fullName>
    </recommendedName>
</protein>
<dbReference type="InterPro" id="IPR036928">
    <property type="entry name" value="AS_sf"/>
</dbReference>
<dbReference type="InterPro" id="IPR000120">
    <property type="entry name" value="Amidase"/>
</dbReference>
<dbReference type="Gene3D" id="3.90.1300.10">
    <property type="entry name" value="Amidase signature (AS) domain"/>
    <property type="match status" value="1"/>
</dbReference>
<evidence type="ECO:0000313" key="2">
    <source>
        <dbReference type="EMBL" id="CAK7227157.1"/>
    </source>
</evidence>
<dbReference type="InterPro" id="IPR023631">
    <property type="entry name" value="Amidase_dom"/>
</dbReference>
<evidence type="ECO:0000313" key="3">
    <source>
        <dbReference type="Proteomes" id="UP001642406"/>
    </source>
</evidence>
<sequence>MATLTSATEANKQSITVEKLVDVLADVNLALPPDHLAQWHEIIASVQESIDIVEALPNYLPPVDQELYRRKNVHRPAREDNEGNAWAWKAHIAGPAAQDSDSLLQGLTVCLKDNITVKDVPMLLGTDMFTDYTPATDATLVTRLLEAGATIEGKAVCENLSLCASSFSAATGPVENPYAVGYTTGGSSSGCGHLVGAGKVAAGIGGDQGGSIRFPASYCGIVGMKPTWGLVPWTGVVTHDAVHDTAGPMTKTVALNAKVLQAIAGRDGIDDRQYAAPLPTDLPDYSALLEKGVKGMRIGILKEAFEFEGVLDPRVKAKVLDAADKFRSLGAEVVEVSIPLHTVAGHIVNCALRSGAAQQGYLGKACGRRALYLTDLAEKMTPMDQPKFDKMFATSKFSMMSGMYLWKNHPTLYGKAMNLYRRLADEYTTALKDVSVLITPTTPTVANRHAAPDAGPLEQMNKSRGVACNTVCFNASGHPAMSLPVGFLPAADNDLIKLPVGMQIVGGMFDEATVYQVGAAWEAAFDWKKN</sequence>
<comment type="caution">
    <text evidence="2">The sequence shown here is derived from an EMBL/GenBank/DDBJ whole genome shotgun (WGS) entry which is preliminary data.</text>
</comment>
<dbReference type="SUPFAM" id="SSF75304">
    <property type="entry name" value="Amidase signature (AS) enzymes"/>
    <property type="match status" value="1"/>
</dbReference>